<dbReference type="EMBL" id="HG316462">
    <property type="protein sequence ID" value="CDF90980.1"/>
    <property type="molecule type" value="Genomic_DNA"/>
</dbReference>
<dbReference type="Proteomes" id="UP000019375">
    <property type="component" value="Unassembled WGS sequence"/>
</dbReference>
<dbReference type="GO" id="GO:0006012">
    <property type="term" value="P:galactose metabolic process"/>
    <property type="evidence" value="ECO:0007669"/>
    <property type="project" value="TreeGrafter"/>
</dbReference>
<dbReference type="CDD" id="cd02642">
    <property type="entry name" value="R3H_encore_like"/>
    <property type="match status" value="1"/>
</dbReference>
<sequence length="437" mass="50037">MNSLEEGSRDFEDLGLTPAMLTALFQKPHDRQFIVELENSVASFVESNAETYELRPMNSYYRLLSHQVAEYHNLKHALARTHDNCVIIFKGDGFRKKEGKPLLQELQPLCMIPGTSDTESGPKIGKRYRILKRRDDETVSSQPISNSWEMGEEQEDGINDANDTKATLEQQRCEREKKYEEKKQEIFHTPKKTGNEDDEDDGGALDNNSPQPYQFETSRYRFNQRDSSQQPQQVRPHNQHQQHQQQHQEYQDQHQQQFYGNGNGNGRRNRKRHSFYHDPKRNSTAGSFSLPYVMYPSPPVANSNGVQPNPQFPLMYPAPFPVDGAGGYLTPYMYQPMPGTISPGFGPMGQIGPYPFPYQYGQTPPMYRQFPAPYRNHGSRHQRNSRNSTSSSNSRGSFSKRSERPETQDEVPSSTSTMASAVTDVEDLTEDLQKLPI</sequence>
<dbReference type="InterPro" id="IPR051937">
    <property type="entry name" value="R3H_domain_containing"/>
</dbReference>
<evidence type="ECO:0000256" key="2">
    <source>
        <dbReference type="SAM" id="MobiDB-lite"/>
    </source>
</evidence>
<dbReference type="Gene3D" id="3.30.1370.50">
    <property type="entry name" value="R3H-like domain"/>
    <property type="match status" value="1"/>
</dbReference>
<feature type="region of interest" description="Disordered" evidence="2">
    <location>
        <begin position="365"/>
        <end position="437"/>
    </location>
</feature>
<feature type="compositionally biased region" description="Low complexity" evidence="2">
    <location>
        <begin position="385"/>
        <end position="399"/>
    </location>
</feature>
<dbReference type="GO" id="GO:0003676">
    <property type="term" value="F:nucleic acid binding"/>
    <property type="evidence" value="ECO:0007669"/>
    <property type="project" value="UniProtKB-UniRule"/>
</dbReference>
<evidence type="ECO:0000313" key="4">
    <source>
        <dbReference type="EMBL" id="CDF90980.1"/>
    </source>
</evidence>
<name>A0A8J2TAN8_ZYGB2</name>
<accession>A0A8J2TAN8</accession>
<dbReference type="PANTHER" id="PTHR15672">
    <property type="entry name" value="CAMP-REGULATED PHOSPHOPROTEIN 21 RELATED R3H DOMAIN CONTAINING PROTEIN"/>
    <property type="match status" value="1"/>
</dbReference>
<feature type="compositionally biased region" description="Low complexity" evidence="2">
    <location>
        <begin position="229"/>
        <end position="257"/>
    </location>
</feature>
<feature type="compositionally biased region" description="Polar residues" evidence="2">
    <location>
        <begin position="206"/>
        <end position="228"/>
    </location>
</feature>
<dbReference type="InterPro" id="IPR001374">
    <property type="entry name" value="R3H_dom"/>
</dbReference>
<dbReference type="Pfam" id="PF01424">
    <property type="entry name" value="R3H"/>
    <property type="match status" value="1"/>
</dbReference>
<reference evidence="5" key="1">
    <citation type="journal article" date="2013" name="Genome Announc.">
        <title>Genome sequence of the food spoilage yeast Zygosaccharomyces bailii CLIB 213(T).</title>
        <authorList>
            <person name="Galeote V."/>
            <person name="Bigey F."/>
            <person name="Devillers H."/>
            <person name="Neuveglise C."/>
            <person name="Dequin S."/>
        </authorList>
    </citation>
    <scope>NUCLEOTIDE SEQUENCE [LARGE SCALE GENOMIC DNA]</scope>
    <source>
        <strain evidence="5">CLIB 213 / ATCC 58445 / CBS 680 / CCRC 21525 / NBRC 1098 / NCYC 1416 / NRRL Y-2227</strain>
    </source>
</reference>
<dbReference type="SMART" id="SM00393">
    <property type="entry name" value="R3H"/>
    <property type="match status" value="1"/>
</dbReference>
<dbReference type="OrthoDB" id="278430at2759"/>
<feature type="compositionally biased region" description="Basic and acidic residues" evidence="2">
    <location>
        <begin position="171"/>
        <end position="188"/>
    </location>
</feature>
<dbReference type="SUPFAM" id="SSF82708">
    <property type="entry name" value="R3H domain"/>
    <property type="match status" value="1"/>
</dbReference>
<protein>
    <submittedName>
        <fullName evidence="4">ZYBA0S09-02102g1_1</fullName>
    </submittedName>
</protein>
<dbReference type="PANTHER" id="PTHR15672:SF8">
    <property type="entry name" value="PROTEIN ENCORE"/>
    <property type="match status" value="1"/>
</dbReference>
<dbReference type="PROSITE" id="PS51061">
    <property type="entry name" value="R3H"/>
    <property type="match status" value="1"/>
</dbReference>
<feature type="domain" description="R3H" evidence="3">
    <location>
        <begin position="31"/>
        <end position="93"/>
    </location>
</feature>
<evidence type="ECO:0000313" key="5">
    <source>
        <dbReference type="Proteomes" id="UP000019375"/>
    </source>
</evidence>
<keyword evidence="5" id="KW-1185">Reference proteome</keyword>
<gene>
    <name evidence="4" type="ORF">BN860_02102g</name>
</gene>
<organism evidence="4 5">
    <name type="scientific">Zygosaccharomyces bailii (strain CLIB 213 / ATCC 58445 / CBS 680 / BCRC 21525 / NBRC 1098 / NCYC 1416 / NRRL Y-2227)</name>
    <dbReference type="NCBI Taxonomy" id="1333698"/>
    <lineage>
        <taxon>Eukaryota</taxon>
        <taxon>Fungi</taxon>
        <taxon>Dikarya</taxon>
        <taxon>Ascomycota</taxon>
        <taxon>Saccharomycotina</taxon>
        <taxon>Saccharomycetes</taxon>
        <taxon>Saccharomycetales</taxon>
        <taxon>Saccharomycetaceae</taxon>
        <taxon>Zygosaccharomyces</taxon>
    </lineage>
</organism>
<evidence type="ECO:0000259" key="3">
    <source>
        <dbReference type="PROSITE" id="PS51061"/>
    </source>
</evidence>
<feature type="compositionally biased region" description="Polar residues" evidence="2">
    <location>
        <begin position="410"/>
        <end position="420"/>
    </location>
</feature>
<proteinExistence type="predicted"/>
<feature type="compositionally biased region" description="Polar residues" evidence="2">
    <location>
        <begin position="139"/>
        <end position="148"/>
    </location>
</feature>
<feature type="region of interest" description="Disordered" evidence="2">
    <location>
        <begin position="113"/>
        <end position="287"/>
    </location>
</feature>
<dbReference type="InterPro" id="IPR036867">
    <property type="entry name" value="R3H_dom_sf"/>
</dbReference>
<keyword evidence="1" id="KW-0597">Phosphoprotein</keyword>
<dbReference type="AlphaFoldDB" id="A0A8J2TAN8"/>
<evidence type="ECO:0000256" key="1">
    <source>
        <dbReference type="ARBA" id="ARBA00022553"/>
    </source>
</evidence>